<evidence type="ECO:0000313" key="2">
    <source>
        <dbReference type="Proteomes" id="UP001430953"/>
    </source>
</evidence>
<protein>
    <submittedName>
        <fullName evidence="1">Uncharacterized protein</fullName>
    </submittedName>
</protein>
<organism evidence="1 2">
    <name type="scientific">Cardiocondyla obscurior</name>
    <dbReference type="NCBI Taxonomy" id="286306"/>
    <lineage>
        <taxon>Eukaryota</taxon>
        <taxon>Metazoa</taxon>
        <taxon>Ecdysozoa</taxon>
        <taxon>Arthropoda</taxon>
        <taxon>Hexapoda</taxon>
        <taxon>Insecta</taxon>
        <taxon>Pterygota</taxon>
        <taxon>Neoptera</taxon>
        <taxon>Endopterygota</taxon>
        <taxon>Hymenoptera</taxon>
        <taxon>Apocrita</taxon>
        <taxon>Aculeata</taxon>
        <taxon>Formicoidea</taxon>
        <taxon>Formicidae</taxon>
        <taxon>Myrmicinae</taxon>
        <taxon>Cardiocondyla</taxon>
    </lineage>
</organism>
<keyword evidence="2" id="KW-1185">Reference proteome</keyword>
<dbReference type="EMBL" id="JADYXP020000007">
    <property type="protein sequence ID" value="KAL0120762.1"/>
    <property type="molecule type" value="Genomic_DNA"/>
</dbReference>
<name>A0AAW2G3T7_9HYME</name>
<dbReference type="AlphaFoldDB" id="A0AAW2G3T7"/>
<reference evidence="1 2" key="1">
    <citation type="submission" date="2023-03" db="EMBL/GenBank/DDBJ databases">
        <title>High recombination rates correlate with genetic variation in Cardiocondyla obscurior ants.</title>
        <authorList>
            <person name="Errbii M."/>
        </authorList>
    </citation>
    <scope>NUCLEOTIDE SEQUENCE [LARGE SCALE GENOMIC DNA]</scope>
    <source>
        <strain evidence="1">Alpha-2009</strain>
        <tissue evidence="1">Whole body</tissue>
    </source>
</reference>
<evidence type="ECO:0000313" key="1">
    <source>
        <dbReference type="EMBL" id="KAL0120762.1"/>
    </source>
</evidence>
<gene>
    <name evidence="1" type="ORF">PUN28_008444</name>
</gene>
<accession>A0AAW2G3T7</accession>
<comment type="caution">
    <text evidence="1">The sequence shown here is derived from an EMBL/GenBank/DDBJ whole genome shotgun (WGS) entry which is preliminary data.</text>
</comment>
<proteinExistence type="predicted"/>
<dbReference type="Proteomes" id="UP001430953">
    <property type="component" value="Unassembled WGS sequence"/>
</dbReference>
<sequence length="85" mass="9655">MQDALPGPAPPLRWDVSSHPSAHKSLANTPTVILQSRKLLIFIARFSSALAIRIKPSEYYTKLPERPTNRLRFETYSHVLFSHGK</sequence>